<dbReference type="Proteomes" id="UP000034723">
    <property type="component" value="Chromosome"/>
</dbReference>
<dbReference type="NCBIfam" id="TIGR01439">
    <property type="entry name" value="lp_hng_hel_AbrB"/>
    <property type="match status" value="1"/>
</dbReference>
<gene>
    <name evidence="1" type="ORF">GAH_01712</name>
</gene>
<dbReference type="SUPFAM" id="SSF89447">
    <property type="entry name" value="AbrB/MazE/MraZ-like"/>
    <property type="match status" value="1"/>
</dbReference>
<reference evidence="1 2" key="1">
    <citation type="submission" date="2015-04" db="EMBL/GenBank/DDBJ databases">
        <title>The complete genome sequence of the hyperthermophilic, obligate iron-reducing archaeon Geoglobus ahangari strain 234T.</title>
        <authorList>
            <person name="Manzella M.P."/>
            <person name="Holmes D.E."/>
            <person name="Rocheleau J.M."/>
            <person name="Chung A."/>
            <person name="Reguera G."/>
            <person name="Kashefi K."/>
        </authorList>
    </citation>
    <scope>NUCLEOTIDE SEQUENCE [LARGE SCALE GENOMIC DNA]</scope>
    <source>
        <strain evidence="1 2">234</strain>
    </source>
</reference>
<dbReference type="STRING" id="113653.GAH_01712"/>
<dbReference type="GO" id="GO:0003677">
    <property type="term" value="F:DNA binding"/>
    <property type="evidence" value="ECO:0007669"/>
    <property type="project" value="InterPro"/>
</dbReference>
<dbReference type="KEGG" id="gah:GAH_01712"/>
<evidence type="ECO:0000313" key="2">
    <source>
        <dbReference type="Proteomes" id="UP000034723"/>
    </source>
</evidence>
<evidence type="ECO:0000313" key="1">
    <source>
        <dbReference type="EMBL" id="AKG91005.1"/>
    </source>
</evidence>
<dbReference type="InterPro" id="IPR037914">
    <property type="entry name" value="SpoVT-AbrB_sf"/>
</dbReference>
<accession>A0A0F7IF05</accession>
<dbReference type="PATRIC" id="fig|113653.22.peg.1684"/>
<proteinExistence type="predicted"/>
<name>A0A0F7IF05_9EURY</name>
<sequence length="86" mass="9760">MVPEYLKEMQKLWNDLLKMQGDFMQNISSMLGFASEMHVFRKDIAVFRARVQSGGRISIPESDRAMLGLKEGDIVKVIVVKEGGEE</sequence>
<dbReference type="HOGENOM" id="CLU_2420205_0_0_2"/>
<dbReference type="AlphaFoldDB" id="A0A0F7IF05"/>
<organism evidence="1 2">
    <name type="scientific">Geoglobus ahangari</name>
    <dbReference type="NCBI Taxonomy" id="113653"/>
    <lineage>
        <taxon>Archaea</taxon>
        <taxon>Methanobacteriati</taxon>
        <taxon>Methanobacteriota</taxon>
        <taxon>Archaeoglobi</taxon>
        <taxon>Archaeoglobales</taxon>
        <taxon>Archaeoglobaceae</taxon>
        <taxon>Geoglobus</taxon>
    </lineage>
</organism>
<keyword evidence="2" id="KW-1185">Reference proteome</keyword>
<dbReference type="InterPro" id="IPR007159">
    <property type="entry name" value="SpoVT-AbrB_dom"/>
</dbReference>
<dbReference type="EMBL" id="CP011267">
    <property type="protein sequence ID" value="AKG91005.1"/>
    <property type="molecule type" value="Genomic_DNA"/>
</dbReference>
<protein>
    <submittedName>
        <fullName evidence="1">Looped-hinge helix DNA binding domain, AbrB family</fullName>
    </submittedName>
</protein>
<dbReference type="Gene3D" id="2.10.260.10">
    <property type="match status" value="1"/>
</dbReference>
<dbReference type="InParanoid" id="A0A0F7IF05"/>